<dbReference type="Pfam" id="PF09850">
    <property type="entry name" value="DotU"/>
    <property type="match status" value="1"/>
</dbReference>
<evidence type="ECO:0000313" key="5">
    <source>
        <dbReference type="Proteomes" id="UP001597296"/>
    </source>
</evidence>
<name>A0ABW5CB06_9PROT</name>
<accession>A0ABW5CB06</accession>
<dbReference type="PANTHER" id="PTHR38033">
    <property type="entry name" value="MEMBRANE PROTEIN-RELATED"/>
    <property type="match status" value="1"/>
</dbReference>
<keyword evidence="2" id="KW-0472">Membrane</keyword>
<comment type="caution">
    <text evidence="4">The sequence shown here is derived from an EMBL/GenBank/DDBJ whole genome shotgun (WGS) entry which is preliminary data.</text>
</comment>
<keyword evidence="5" id="KW-1185">Reference proteome</keyword>
<evidence type="ECO:0000313" key="4">
    <source>
        <dbReference type="EMBL" id="MFD2233132.1"/>
    </source>
</evidence>
<sequence length="282" mass="29599">MSGPPRPLPQAKKAIDRFLAFHAELVAVKRLADAMVAPDGEVGAAGTAAPADAPPGDAPPAALAETGGDMGGEPAPPPATIDLFLRLRVAICPQGTPTPVPDGTVDIGYVMAALGDEALLLDVEWPGRSQWLGLLLEQSLYGTRLAGERIFDLAEQLIDGRLPGRPDLAAAILIALSLGFRGKLRGRGAEAEIARMRRGLYELAYTQPPPRRIDWSAAFAAAAEPVLPGERMRPLPRLAPWLGGIGLVLALYLAASSLVWWQATRPALGLADRIRILGGGGS</sequence>
<proteinExistence type="predicted"/>
<dbReference type="Gene3D" id="1.25.40.590">
    <property type="entry name" value="Type IV / VI secretion system, DotU"/>
    <property type="match status" value="1"/>
</dbReference>
<organism evidence="4 5">
    <name type="scientific">Phaeospirillum tilakii</name>
    <dbReference type="NCBI Taxonomy" id="741673"/>
    <lineage>
        <taxon>Bacteria</taxon>
        <taxon>Pseudomonadati</taxon>
        <taxon>Pseudomonadota</taxon>
        <taxon>Alphaproteobacteria</taxon>
        <taxon>Rhodospirillales</taxon>
        <taxon>Rhodospirillaceae</taxon>
        <taxon>Phaeospirillum</taxon>
    </lineage>
</organism>
<feature type="region of interest" description="Disordered" evidence="1">
    <location>
        <begin position="43"/>
        <end position="75"/>
    </location>
</feature>
<dbReference type="RefSeq" id="WP_377314913.1">
    <property type="nucleotide sequence ID" value="NZ_JBHUIY010000006.1"/>
</dbReference>
<protein>
    <submittedName>
        <fullName evidence="4">DotU family type IV/VI secretion system protein</fullName>
    </submittedName>
</protein>
<feature type="domain" description="Type IV / VI secretion system DotU" evidence="3">
    <location>
        <begin position="106"/>
        <end position="255"/>
    </location>
</feature>
<dbReference type="InterPro" id="IPR038522">
    <property type="entry name" value="T4/T6SS_DotU_sf"/>
</dbReference>
<dbReference type="EMBL" id="JBHUIY010000006">
    <property type="protein sequence ID" value="MFD2233132.1"/>
    <property type="molecule type" value="Genomic_DNA"/>
</dbReference>
<feature type="transmembrane region" description="Helical" evidence="2">
    <location>
        <begin position="241"/>
        <end position="261"/>
    </location>
</feature>
<evidence type="ECO:0000259" key="3">
    <source>
        <dbReference type="Pfam" id="PF09850"/>
    </source>
</evidence>
<dbReference type="InterPro" id="IPR017732">
    <property type="entry name" value="T4/T6SS_DotU"/>
</dbReference>
<evidence type="ECO:0000256" key="1">
    <source>
        <dbReference type="SAM" id="MobiDB-lite"/>
    </source>
</evidence>
<keyword evidence="2" id="KW-1133">Transmembrane helix</keyword>
<gene>
    <name evidence="4" type="ORF">ACFSNB_04880</name>
</gene>
<dbReference type="Proteomes" id="UP001597296">
    <property type="component" value="Unassembled WGS sequence"/>
</dbReference>
<reference evidence="5" key="1">
    <citation type="journal article" date="2019" name="Int. J. Syst. Evol. Microbiol.">
        <title>The Global Catalogue of Microorganisms (GCM) 10K type strain sequencing project: providing services to taxonomists for standard genome sequencing and annotation.</title>
        <authorList>
            <consortium name="The Broad Institute Genomics Platform"/>
            <consortium name="The Broad Institute Genome Sequencing Center for Infectious Disease"/>
            <person name="Wu L."/>
            <person name="Ma J."/>
        </authorList>
    </citation>
    <scope>NUCLEOTIDE SEQUENCE [LARGE SCALE GENOMIC DNA]</scope>
    <source>
        <strain evidence="5">KCTC 15012</strain>
    </source>
</reference>
<keyword evidence="2" id="KW-0812">Transmembrane</keyword>
<evidence type="ECO:0000256" key="2">
    <source>
        <dbReference type="SAM" id="Phobius"/>
    </source>
</evidence>
<dbReference type="PANTHER" id="PTHR38033:SF1">
    <property type="entry name" value="DOTU FAMILY TYPE IV_VI SECRETION SYSTEM PROTEIN"/>
    <property type="match status" value="1"/>
</dbReference>